<dbReference type="AlphaFoldDB" id="A0A633DG56"/>
<sequence length="176" mass="19489">MSIRRGWEYSGGGIKPCGGSGVIALGYGEVFSVPESLRQKLLPQNNTGLGSASVQGNLLNTRASTMPVLDVVNNWLTNKLTADELALILRNRSRFTFTIGVGDRRAEFKSRFRIATNWHGEDVSNFLLSPDPWNDPHYNFRLTFTGSAGTMKLTDTHASPDTYGSIRYFTVREKVA</sequence>
<dbReference type="EMBL" id="AAMGRQ010000017">
    <property type="protein sequence ID" value="EDH1794374.1"/>
    <property type="molecule type" value="Genomic_DNA"/>
</dbReference>
<proteinExistence type="predicted"/>
<accession>A0A633DG56</accession>
<name>A0A633DG56_SALER</name>
<evidence type="ECO:0000313" key="1">
    <source>
        <dbReference type="EMBL" id="EDH1794374.1"/>
    </source>
</evidence>
<reference evidence="1" key="1">
    <citation type="submission" date="2019-10" db="EMBL/GenBank/DDBJ databases">
        <authorList>
            <consortium name="PulseNet: The National Subtyping Network for Foodborne Disease Surveillance"/>
            <person name="Tarr C.L."/>
            <person name="Trees E."/>
            <person name="Katz L.S."/>
            <person name="Carleton-Romer H.A."/>
            <person name="Stroika S."/>
            <person name="Kucerova Z."/>
            <person name="Roache K.F."/>
            <person name="Sabol A.L."/>
            <person name="Besser J."/>
            <person name="Gerner-Smidt P."/>
        </authorList>
    </citation>
    <scope>NUCLEOTIDE SEQUENCE</scope>
    <source>
        <strain evidence="1">PNUSAS100866</strain>
    </source>
</reference>
<organism evidence="1">
    <name type="scientific">Salmonella enterica</name>
    <name type="common">Salmonella choleraesuis</name>
    <dbReference type="NCBI Taxonomy" id="28901"/>
    <lineage>
        <taxon>Bacteria</taxon>
        <taxon>Pseudomonadati</taxon>
        <taxon>Pseudomonadota</taxon>
        <taxon>Gammaproteobacteria</taxon>
        <taxon>Enterobacterales</taxon>
        <taxon>Enterobacteriaceae</taxon>
        <taxon>Salmonella</taxon>
    </lineage>
</organism>
<gene>
    <name evidence="1" type="ORF">GC469_13365</name>
</gene>
<protein>
    <submittedName>
        <fullName evidence="1">Uncharacterized protein</fullName>
    </submittedName>
</protein>
<comment type="caution">
    <text evidence="1">The sequence shown here is derived from an EMBL/GenBank/DDBJ whole genome shotgun (WGS) entry which is preliminary data.</text>
</comment>